<evidence type="ECO:0000313" key="2">
    <source>
        <dbReference type="EMBL" id="MCB8875665.1"/>
    </source>
</evidence>
<reference evidence="2" key="2">
    <citation type="submission" date="2021-01" db="EMBL/GenBank/DDBJ databases">
        <authorList>
            <person name="Mieszkin S."/>
            <person name="Pouder E."/>
            <person name="Alain K."/>
        </authorList>
    </citation>
    <scope>NUCLEOTIDE SEQUENCE</scope>
    <source>
        <strain evidence="2">HW T2.11</strain>
    </source>
</reference>
<keyword evidence="3" id="KW-1185">Reference proteome</keyword>
<proteinExistence type="predicted"/>
<keyword evidence="1" id="KW-0732">Signal</keyword>
<dbReference type="Pfam" id="PF12974">
    <property type="entry name" value="Phosphonate-bd"/>
    <property type="match status" value="1"/>
</dbReference>
<reference evidence="2" key="1">
    <citation type="journal article" date="2021" name="Microorganisms">
        <title>Acidisoma silvae sp. nov. and Acidisomacellulosilytica sp. nov., Two Acidophilic Bacteria Isolated from Decaying Wood, Hydrolyzing Cellulose and Producing Poly-3-hydroxybutyrate.</title>
        <authorList>
            <person name="Mieszkin S."/>
            <person name="Pouder E."/>
            <person name="Uroz S."/>
            <person name="Simon-Colin C."/>
            <person name="Alain K."/>
        </authorList>
    </citation>
    <scope>NUCLEOTIDE SEQUENCE</scope>
    <source>
        <strain evidence="2">HW T2.11</strain>
    </source>
</reference>
<gene>
    <name evidence="2" type="ORF">ASILVAE211_10765</name>
</gene>
<dbReference type="RefSeq" id="WP_227321327.1">
    <property type="nucleotide sequence ID" value="NZ_JAESVB010000004.1"/>
</dbReference>
<dbReference type="EMBL" id="JAESVB010000004">
    <property type="protein sequence ID" value="MCB8875665.1"/>
    <property type="molecule type" value="Genomic_DNA"/>
</dbReference>
<evidence type="ECO:0000313" key="3">
    <source>
        <dbReference type="Proteomes" id="UP000708298"/>
    </source>
</evidence>
<dbReference type="PANTHER" id="PTHR35841">
    <property type="entry name" value="PHOSPHONATES-BINDING PERIPLASMIC PROTEIN"/>
    <property type="match status" value="1"/>
</dbReference>
<dbReference type="Proteomes" id="UP000708298">
    <property type="component" value="Unassembled WGS sequence"/>
</dbReference>
<dbReference type="AlphaFoldDB" id="A0A963YRH5"/>
<dbReference type="PANTHER" id="PTHR35841:SF1">
    <property type="entry name" value="PHOSPHONATES-BINDING PERIPLASMIC PROTEIN"/>
    <property type="match status" value="1"/>
</dbReference>
<dbReference type="SUPFAM" id="SSF53850">
    <property type="entry name" value="Periplasmic binding protein-like II"/>
    <property type="match status" value="1"/>
</dbReference>
<dbReference type="Gene3D" id="3.40.190.10">
    <property type="entry name" value="Periplasmic binding protein-like II"/>
    <property type="match status" value="1"/>
</dbReference>
<name>A0A963YRH5_9PROT</name>
<protein>
    <submittedName>
        <fullName evidence="2">PhnD/SsuA/transferrin family substrate-binding protein</fullName>
    </submittedName>
</protein>
<comment type="caution">
    <text evidence="2">The sequence shown here is derived from an EMBL/GenBank/DDBJ whole genome shotgun (WGS) entry which is preliminary data.</text>
</comment>
<feature type="chain" id="PRO_5037076945" evidence="1">
    <location>
        <begin position="21"/>
        <end position="270"/>
    </location>
</feature>
<accession>A0A963YRH5</accession>
<sequence length="270" mass="28768">MTALAALPMYALPEMATANAALWTALRAAAAIDEPADLSPSPLALPGTIAPETVFSQMCGYPLRKIYQGQYRLLGTPLYDLPGCRLRPDGVPTHCSFLIARADSPVFVLEHLRGKSFVMNGPDSNSGMNLARRLVAPFARDGRFFGEVLTSGSHLRSMEMVADGLADAATIDCVTYGFVAHYRPELTARLRVICETPASPAIPFITASATPLALAARLTRALTAPLPAPSLALAFEALSIRRVAPPRPDAYDAVLAMEDEAAALGYATLR</sequence>
<feature type="signal peptide" evidence="1">
    <location>
        <begin position="1"/>
        <end position="20"/>
    </location>
</feature>
<evidence type="ECO:0000256" key="1">
    <source>
        <dbReference type="SAM" id="SignalP"/>
    </source>
</evidence>
<organism evidence="2 3">
    <name type="scientific">Acidisoma silvae</name>
    <dbReference type="NCBI Taxonomy" id="2802396"/>
    <lineage>
        <taxon>Bacteria</taxon>
        <taxon>Pseudomonadati</taxon>
        <taxon>Pseudomonadota</taxon>
        <taxon>Alphaproteobacteria</taxon>
        <taxon>Acetobacterales</taxon>
        <taxon>Acidocellaceae</taxon>
        <taxon>Acidisoma</taxon>
    </lineage>
</organism>